<dbReference type="OMA" id="CIEYQEA"/>
<dbReference type="AlphaFoldDB" id="J3KX30"/>
<evidence type="ECO:0000313" key="9">
    <source>
        <dbReference type="Proteomes" id="UP000006038"/>
    </source>
</evidence>
<keyword evidence="2 4" id="KW-0863">Zinc-finger</keyword>
<evidence type="ECO:0000313" key="8">
    <source>
        <dbReference type="EnsemblPlants" id="OB01G15360.1"/>
    </source>
</evidence>
<dbReference type="Pfam" id="PF13832">
    <property type="entry name" value="zf-HC5HC2H_2"/>
    <property type="match status" value="1"/>
</dbReference>
<feature type="compositionally biased region" description="Basic and acidic residues" evidence="5">
    <location>
        <begin position="429"/>
        <end position="442"/>
    </location>
</feature>
<evidence type="ECO:0000256" key="5">
    <source>
        <dbReference type="SAM" id="MobiDB-lite"/>
    </source>
</evidence>
<sequence length="738" mass="79059">MGQKVEPIYMLARPISIRPKPTARFDQNVARAAANRRRNSEIFPQPARLQIRKFQTQNFETFRFPPNPKFREILGSSLRARHLANLTAKIFGHLNPGSFRSQITRCNLLPLCVAKIPVSIPSMEFATGSGSVRDLPPSKRFKYVRSSLGLVPCLPAKKRLCPPMTGTAGVPVCLPAKKRAYAAAAVEEGDFALCLPAKKRSYVPPVDDVVTPVCLPVKKRAHASPPPPPPPGKGGVSRSIPVPVRKPVHAPSPLGTDASPRVPSKEGVDALAPPPPLPEKADVSRSIPIPAKDRVPAPPREKAAASPSIPVPVRTRVHAPPPQGTDASPRVPFKELAVNILPPPRNATIPPSIPAKKSARAPPSPNGTAAPVSVCLPSNKRVMPPFLPPSPPPSVNSDEPRAAAVKEAKPQGSSKRGGAITNPGSANGVEDHARAEASKMPEKPINPEVIKEQVLKKSRSSTDTESKDQECKQSCKVISATQSEGIEVEAPKKACNAIDLNEAARDEDSWEEEEVARDPKQEGVAAVEEEEEDDGVHCAVCGSTDGDPSDPIVFCDGCDLMVHASCYGNPLAHSIPDGDWFCSVCSAAKARSTTTTTSKKTKPFRPRCCLCPARGGAMKRTTDGRWSHIACALLVPEVFFRDPDGRDGVDCSRVPAHRFATECYVCESSRGCALECSQPKCGLGFHVSCGLDAGLCIEYQEAKAGGGGVVAGFCLEHTKLWEKQQLTGKYRIVSRGKK</sequence>
<dbReference type="PROSITE" id="PS01359">
    <property type="entry name" value="ZF_PHD_1"/>
    <property type="match status" value="1"/>
</dbReference>
<dbReference type="HOGENOM" id="CLU_029005_0_0_1"/>
<proteinExistence type="predicted"/>
<feature type="compositionally biased region" description="Basic and acidic residues" evidence="5">
    <location>
        <begin position="291"/>
        <end position="303"/>
    </location>
</feature>
<dbReference type="InterPro" id="IPR034732">
    <property type="entry name" value="EPHD"/>
</dbReference>
<dbReference type="CDD" id="cd15492">
    <property type="entry name" value="PHD_BRPF_JADE_like"/>
    <property type="match status" value="1"/>
</dbReference>
<evidence type="ECO:0000259" key="6">
    <source>
        <dbReference type="PROSITE" id="PS50016"/>
    </source>
</evidence>
<dbReference type="SUPFAM" id="SSF57903">
    <property type="entry name" value="FYVE/PHD zinc finger"/>
    <property type="match status" value="1"/>
</dbReference>
<evidence type="ECO:0000256" key="2">
    <source>
        <dbReference type="ARBA" id="ARBA00022771"/>
    </source>
</evidence>
<dbReference type="InterPro" id="IPR013083">
    <property type="entry name" value="Znf_RING/FYVE/PHD"/>
</dbReference>
<dbReference type="InterPro" id="IPR011011">
    <property type="entry name" value="Znf_FYVE_PHD"/>
</dbReference>
<feature type="domain" description="PHD-type" evidence="7">
    <location>
        <begin position="605"/>
        <end position="718"/>
    </location>
</feature>
<evidence type="ECO:0000256" key="4">
    <source>
        <dbReference type="PROSITE-ProRule" id="PRU00146"/>
    </source>
</evidence>
<feature type="domain" description="PHD-type" evidence="6">
    <location>
        <begin position="535"/>
        <end position="588"/>
    </location>
</feature>
<accession>J3KX30</accession>
<dbReference type="eggNOG" id="KOG0955">
    <property type="taxonomic scope" value="Eukaryota"/>
</dbReference>
<feature type="region of interest" description="Disordered" evidence="5">
    <location>
        <begin position="504"/>
        <end position="529"/>
    </location>
</feature>
<dbReference type="GO" id="GO:0008270">
    <property type="term" value="F:zinc ion binding"/>
    <property type="evidence" value="ECO:0007669"/>
    <property type="project" value="UniProtKB-KW"/>
</dbReference>
<dbReference type="InterPro" id="IPR050701">
    <property type="entry name" value="Histone_Mod_Regulator"/>
</dbReference>
<organism evidence="8">
    <name type="scientific">Oryza brachyantha</name>
    <name type="common">malo sina</name>
    <dbReference type="NCBI Taxonomy" id="4533"/>
    <lineage>
        <taxon>Eukaryota</taxon>
        <taxon>Viridiplantae</taxon>
        <taxon>Streptophyta</taxon>
        <taxon>Embryophyta</taxon>
        <taxon>Tracheophyta</taxon>
        <taxon>Spermatophyta</taxon>
        <taxon>Magnoliopsida</taxon>
        <taxon>Liliopsida</taxon>
        <taxon>Poales</taxon>
        <taxon>Poaceae</taxon>
        <taxon>BOP clade</taxon>
        <taxon>Oryzoideae</taxon>
        <taxon>Oryzeae</taxon>
        <taxon>Oryzinae</taxon>
        <taxon>Oryza</taxon>
    </lineage>
</organism>
<protein>
    <recommendedName>
        <fullName evidence="10">PHD-type domain-containing protein</fullName>
    </recommendedName>
</protein>
<dbReference type="InterPro" id="IPR001965">
    <property type="entry name" value="Znf_PHD"/>
</dbReference>
<name>J3KX30_ORYBR</name>
<dbReference type="STRING" id="4533.J3KX30"/>
<evidence type="ECO:0008006" key="10">
    <source>
        <dbReference type="Google" id="ProtNLM"/>
    </source>
</evidence>
<dbReference type="PANTHER" id="PTHR13793">
    <property type="entry name" value="PHD FINGER PROTEINS"/>
    <property type="match status" value="1"/>
</dbReference>
<feature type="region of interest" description="Disordered" evidence="5">
    <location>
        <begin position="220"/>
        <end position="469"/>
    </location>
</feature>
<reference evidence="8" key="2">
    <citation type="submission" date="2013-04" db="UniProtKB">
        <authorList>
            <consortium name="EnsemblPlants"/>
        </authorList>
    </citation>
    <scope>IDENTIFICATION</scope>
</reference>
<feature type="compositionally biased region" description="Basic and acidic residues" evidence="5">
    <location>
        <begin position="449"/>
        <end position="469"/>
    </location>
</feature>
<dbReference type="PROSITE" id="PS50016">
    <property type="entry name" value="ZF_PHD_2"/>
    <property type="match status" value="1"/>
</dbReference>
<keyword evidence="3" id="KW-0862">Zinc</keyword>
<keyword evidence="9" id="KW-1185">Reference proteome</keyword>
<evidence type="ECO:0000256" key="1">
    <source>
        <dbReference type="ARBA" id="ARBA00022723"/>
    </source>
</evidence>
<dbReference type="GO" id="GO:0006357">
    <property type="term" value="P:regulation of transcription by RNA polymerase II"/>
    <property type="evidence" value="ECO:0007669"/>
    <property type="project" value="TreeGrafter"/>
</dbReference>
<dbReference type="InterPro" id="IPR019786">
    <property type="entry name" value="Zinc_finger_PHD-type_CS"/>
</dbReference>
<dbReference type="PANTHER" id="PTHR13793:SF148">
    <property type="entry name" value="RING_FYVE_PHD ZINC FINGER SUPERFAMILY PROTEIN"/>
    <property type="match status" value="1"/>
</dbReference>
<dbReference type="Proteomes" id="UP000006038">
    <property type="component" value="Chromosome 1"/>
</dbReference>
<evidence type="ECO:0000256" key="3">
    <source>
        <dbReference type="ARBA" id="ARBA00022833"/>
    </source>
</evidence>
<reference evidence="8" key="1">
    <citation type="journal article" date="2013" name="Nat. Commun.">
        <title>Whole-genome sequencing of Oryza brachyantha reveals mechanisms underlying Oryza genome evolution.</title>
        <authorList>
            <person name="Chen J."/>
            <person name="Huang Q."/>
            <person name="Gao D."/>
            <person name="Wang J."/>
            <person name="Lang Y."/>
            <person name="Liu T."/>
            <person name="Li B."/>
            <person name="Bai Z."/>
            <person name="Luis Goicoechea J."/>
            <person name="Liang C."/>
            <person name="Chen C."/>
            <person name="Zhang W."/>
            <person name="Sun S."/>
            <person name="Liao Y."/>
            <person name="Zhang X."/>
            <person name="Yang L."/>
            <person name="Song C."/>
            <person name="Wang M."/>
            <person name="Shi J."/>
            <person name="Liu G."/>
            <person name="Liu J."/>
            <person name="Zhou H."/>
            <person name="Zhou W."/>
            <person name="Yu Q."/>
            <person name="An N."/>
            <person name="Chen Y."/>
            <person name="Cai Q."/>
            <person name="Wang B."/>
            <person name="Liu B."/>
            <person name="Min J."/>
            <person name="Huang Y."/>
            <person name="Wu H."/>
            <person name="Li Z."/>
            <person name="Zhang Y."/>
            <person name="Yin Y."/>
            <person name="Song W."/>
            <person name="Jiang J."/>
            <person name="Jackson S.A."/>
            <person name="Wing R.A."/>
            <person name="Wang J."/>
            <person name="Chen M."/>
        </authorList>
    </citation>
    <scope>NUCLEOTIDE SEQUENCE [LARGE SCALE GENOMIC DNA]</scope>
    <source>
        <strain evidence="8">cv. IRGC 101232</strain>
    </source>
</reference>
<dbReference type="Gene3D" id="3.30.40.10">
    <property type="entry name" value="Zinc/RING finger domain, C3HC4 (zinc finger)"/>
    <property type="match status" value="2"/>
</dbReference>
<keyword evidence="1" id="KW-0479">Metal-binding</keyword>
<dbReference type="Pfam" id="PF00628">
    <property type="entry name" value="PHD"/>
    <property type="match status" value="1"/>
</dbReference>
<evidence type="ECO:0000259" key="7">
    <source>
        <dbReference type="PROSITE" id="PS51805"/>
    </source>
</evidence>
<feature type="compositionally biased region" description="Basic and acidic residues" evidence="5">
    <location>
        <begin position="398"/>
        <end position="409"/>
    </location>
</feature>
<dbReference type="InterPro" id="IPR019787">
    <property type="entry name" value="Znf_PHD-finger"/>
</dbReference>
<dbReference type="EnsemblPlants" id="OB01G15360.1">
    <property type="protein sequence ID" value="OB01G15360.1"/>
    <property type="gene ID" value="OB01G15360"/>
</dbReference>
<feature type="compositionally biased region" description="Pro residues" evidence="5">
    <location>
        <begin position="385"/>
        <end position="394"/>
    </location>
</feature>
<dbReference type="PROSITE" id="PS51805">
    <property type="entry name" value="EPHD"/>
    <property type="match status" value="1"/>
</dbReference>
<dbReference type="SMART" id="SM00249">
    <property type="entry name" value="PHD"/>
    <property type="match status" value="2"/>
</dbReference>
<dbReference type="CDD" id="cd15571">
    <property type="entry name" value="ePHD"/>
    <property type="match status" value="1"/>
</dbReference>
<dbReference type="Gramene" id="OB01G15360.1">
    <property type="protein sequence ID" value="OB01G15360.1"/>
    <property type="gene ID" value="OB01G15360"/>
</dbReference>